<dbReference type="EMBL" id="HAEG01015399">
    <property type="protein sequence ID" value="SBS00049.1"/>
    <property type="molecule type" value="Transcribed_RNA"/>
</dbReference>
<evidence type="ECO:0000256" key="1">
    <source>
        <dbReference type="SAM" id="MobiDB-lite"/>
    </source>
</evidence>
<accession>A0A1A8R479</accession>
<gene>
    <name evidence="2" type="primary">VPS13B</name>
</gene>
<reference evidence="2" key="2">
    <citation type="submission" date="2016-06" db="EMBL/GenBank/DDBJ databases">
        <title>The genome of a short-lived fish provides insights into sex chromosome evolution and the genetic control of aging.</title>
        <authorList>
            <person name="Reichwald K."/>
            <person name="Felder M."/>
            <person name="Petzold A."/>
            <person name="Koch P."/>
            <person name="Groth M."/>
            <person name="Platzer M."/>
        </authorList>
    </citation>
    <scope>NUCLEOTIDE SEQUENCE</scope>
    <source>
        <tissue evidence="2">Brain</tissue>
    </source>
</reference>
<feature type="non-terminal residue" evidence="2">
    <location>
        <position position="1"/>
    </location>
</feature>
<proteinExistence type="predicted"/>
<evidence type="ECO:0000313" key="2">
    <source>
        <dbReference type="EMBL" id="SBS00049.1"/>
    </source>
</evidence>
<organism evidence="2">
    <name type="scientific">Nothobranchius pienaari</name>
    <dbReference type="NCBI Taxonomy" id="704102"/>
    <lineage>
        <taxon>Eukaryota</taxon>
        <taxon>Metazoa</taxon>
        <taxon>Chordata</taxon>
        <taxon>Craniata</taxon>
        <taxon>Vertebrata</taxon>
        <taxon>Euteleostomi</taxon>
        <taxon>Actinopterygii</taxon>
        <taxon>Neopterygii</taxon>
        <taxon>Teleostei</taxon>
        <taxon>Neoteleostei</taxon>
        <taxon>Acanthomorphata</taxon>
        <taxon>Ovalentaria</taxon>
        <taxon>Atherinomorphae</taxon>
        <taxon>Cyprinodontiformes</taxon>
        <taxon>Nothobranchiidae</taxon>
        <taxon>Nothobranchius</taxon>
    </lineage>
</organism>
<name>A0A1A8R479_9TELE</name>
<feature type="region of interest" description="Disordered" evidence="1">
    <location>
        <begin position="1"/>
        <end position="20"/>
    </location>
</feature>
<dbReference type="AlphaFoldDB" id="A0A1A8R479"/>
<sequence length="76" mass="8053">LPQGHPPHCSDCGCHGDRSPSSEAQCYCIGVGHGRKSQPKMWAQNRRSHSGCFCAAGDERCCGENRPKGPEPCAAG</sequence>
<protein>
    <submittedName>
        <fullName evidence="2">Vacuolar protein sorting 13 homolog B</fullName>
    </submittedName>
</protein>
<feature type="non-terminal residue" evidence="2">
    <location>
        <position position="76"/>
    </location>
</feature>
<reference evidence="2" key="1">
    <citation type="submission" date="2016-05" db="EMBL/GenBank/DDBJ databases">
        <authorList>
            <person name="Lavstsen T."/>
            <person name="Jespersen J.S."/>
        </authorList>
    </citation>
    <scope>NUCLEOTIDE SEQUENCE</scope>
    <source>
        <tissue evidence="2">Brain</tissue>
    </source>
</reference>